<dbReference type="Pfam" id="PF00578">
    <property type="entry name" value="AhpC-TSA"/>
    <property type="match status" value="1"/>
</dbReference>
<dbReference type="AlphaFoldDB" id="A0AAN6M9C4"/>
<feature type="domain" description="Alkyl hydroperoxide reductase subunit C/ Thiol specific antioxidant" evidence="1">
    <location>
        <begin position="21"/>
        <end position="134"/>
    </location>
</feature>
<evidence type="ECO:0000259" key="1">
    <source>
        <dbReference type="Pfam" id="PF00578"/>
    </source>
</evidence>
<dbReference type="EMBL" id="MU856376">
    <property type="protein sequence ID" value="KAK3896836.1"/>
    <property type="molecule type" value="Genomic_DNA"/>
</dbReference>
<dbReference type="GO" id="GO:0016491">
    <property type="term" value="F:oxidoreductase activity"/>
    <property type="evidence" value="ECO:0007669"/>
    <property type="project" value="InterPro"/>
</dbReference>
<reference evidence="2" key="2">
    <citation type="submission" date="2023-05" db="EMBL/GenBank/DDBJ databases">
        <authorList>
            <consortium name="Lawrence Berkeley National Laboratory"/>
            <person name="Steindorff A."/>
            <person name="Hensen N."/>
            <person name="Bonometti L."/>
            <person name="Westerberg I."/>
            <person name="Brannstrom I.O."/>
            <person name="Guillou S."/>
            <person name="Cros-Aarteil S."/>
            <person name="Calhoun S."/>
            <person name="Haridas S."/>
            <person name="Kuo A."/>
            <person name="Mondo S."/>
            <person name="Pangilinan J."/>
            <person name="Riley R."/>
            <person name="Labutti K."/>
            <person name="Andreopoulos B."/>
            <person name="Lipzen A."/>
            <person name="Chen C."/>
            <person name="Yanf M."/>
            <person name="Daum C."/>
            <person name="Ng V."/>
            <person name="Clum A."/>
            <person name="Ohm R."/>
            <person name="Martin F."/>
            <person name="Silar P."/>
            <person name="Natvig D."/>
            <person name="Lalanne C."/>
            <person name="Gautier V."/>
            <person name="Ament-Velasquez S.L."/>
            <person name="Kruys A."/>
            <person name="Hutchinson M.I."/>
            <person name="Powell A.J."/>
            <person name="Barry K."/>
            <person name="Miller A.N."/>
            <person name="Grigoriev I.V."/>
            <person name="Debuchy R."/>
            <person name="Gladieux P."/>
            <person name="Thoren M.H."/>
            <person name="Johannesson H."/>
        </authorList>
    </citation>
    <scope>NUCLEOTIDE SEQUENCE</scope>
    <source>
        <strain evidence="2">CBS 103.79</strain>
    </source>
</reference>
<feature type="non-terminal residue" evidence="2">
    <location>
        <position position="166"/>
    </location>
</feature>
<evidence type="ECO:0000313" key="3">
    <source>
        <dbReference type="Proteomes" id="UP001303889"/>
    </source>
</evidence>
<dbReference type="GO" id="GO:0016209">
    <property type="term" value="F:antioxidant activity"/>
    <property type="evidence" value="ECO:0007669"/>
    <property type="project" value="InterPro"/>
</dbReference>
<evidence type="ECO:0000313" key="2">
    <source>
        <dbReference type="EMBL" id="KAK3896836.1"/>
    </source>
</evidence>
<gene>
    <name evidence="2" type="ORF">C8A05DRAFT_39613</name>
</gene>
<protein>
    <recommendedName>
        <fullName evidence="1">Alkyl hydroperoxide reductase subunit C/ Thiol specific antioxidant domain-containing protein</fullName>
    </recommendedName>
</protein>
<proteinExistence type="predicted"/>
<dbReference type="Proteomes" id="UP001303889">
    <property type="component" value="Unassembled WGS sequence"/>
</dbReference>
<organism evidence="2 3">
    <name type="scientific">Staphylotrichum tortipilum</name>
    <dbReference type="NCBI Taxonomy" id="2831512"/>
    <lineage>
        <taxon>Eukaryota</taxon>
        <taxon>Fungi</taxon>
        <taxon>Dikarya</taxon>
        <taxon>Ascomycota</taxon>
        <taxon>Pezizomycotina</taxon>
        <taxon>Sordariomycetes</taxon>
        <taxon>Sordariomycetidae</taxon>
        <taxon>Sordariales</taxon>
        <taxon>Chaetomiaceae</taxon>
        <taxon>Staphylotrichum</taxon>
    </lineage>
</organism>
<dbReference type="InterPro" id="IPR000866">
    <property type="entry name" value="AhpC/TSA"/>
</dbReference>
<dbReference type="InterPro" id="IPR036249">
    <property type="entry name" value="Thioredoxin-like_sf"/>
</dbReference>
<reference evidence="2" key="1">
    <citation type="journal article" date="2023" name="Mol. Phylogenet. Evol.">
        <title>Genome-scale phylogeny and comparative genomics of the fungal order Sordariales.</title>
        <authorList>
            <person name="Hensen N."/>
            <person name="Bonometti L."/>
            <person name="Westerberg I."/>
            <person name="Brannstrom I.O."/>
            <person name="Guillou S."/>
            <person name="Cros-Aarteil S."/>
            <person name="Calhoun S."/>
            <person name="Haridas S."/>
            <person name="Kuo A."/>
            <person name="Mondo S."/>
            <person name="Pangilinan J."/>
            <person name="Riley R."/>
            <person name="LaButti K."/>
            <person name="Andreopoulos B."/>
            <person name="Lipzen A."/>
            <person name="Chen C."/>
            <person name="Yan M."/>
            <person name="Daum C."/>
            <person name="Ng V."/>
            <person name="Clum A."/>
            <person name="Steindorff A."/>
            <person name="Ohm R.A."/>
            <person name="Martin F."/>
            <person name="Silar P."/>
            <person name="Natvig D.O."/>
            <person name="Lalanne C."/>
            <person name="Gautier V."/>
            <person name="Ament-Velasquez S.L."/>
            <person name="Kruys A."/>
            <person name="Hutchinson M.I."/>
            <person name="Powell A.J."/>
            <person name="Barry K."/>
            <person name="Miller A.N."/>
            <person name="Grigoriev I.V."/>
            <person name="Debuchy R."/>
            <person name="Gladieux P."/>
            <person name="Hiltunen Thoren M."/>
            <person name="Johannesson H."/>
        </authorList>
    </citation>
    <scope>NUCLEOTIDE SEQUENCE</scope>
    <source>
        <strain evidence="2">CBS 103.79</strain>
    </source>
</reference>
<dbReference type="Gene3D" id="3.40.30.10">
    <property type="entry name" value="Glutaredoxin"/>
    <property type="match status" value="1"/>
</dbReference>
<sequence>MSAIGESGPVRQFETLLGASSFLFLLYYRGHWCPFCIGHLKELVAISGEIKAAGGVIAAATAEGPEHLNTLRASTGLADNMIVDSENLLAKHLKDKGLLSVAISDSQLYRLRGYKHGLAQPAMLVIKNDGTVLYEWAIVPSLMNIGGATDRPVLAEVWKNIQRKLH</sequence>
<dbReference type="SUPFAM" id="SSF52833">
    <property type="entry name" value="Thioredoxin-like"/>
    <property type="match status" value="1"/>
</dbReference>
<accession>A0AAN6M9C4</accession>
<keyword evidence="3" id="KW-1185">Reference proteome</keyword>
<comment type="caution">
    <text evidence="2">The sequence shown here is derived from an EMBL/GenBank/DDBJ whole genome shotgun (WGS) entry which is preliminary data.</text>
</comment>
<name>A0AAN6M9C4_9PEZI</name>